<dbReference type="EMBL" id="LNQE01001313">
    <property type="protein sequence ID" value="KUG19232.1"/>
    <property type="molecule type" value="Genomic_DNA"/>
</dbReference>
<gene>
    <name evidence="1" type="ORF">ASZ90_011059</name>
</gene>
<name>A0A0W8FEC2_9ZZZZ</name>
<comment type="caution">
    <text evidence="1">The sequence shown here is derived from an EMBL/GenBank/DDBJ whole genome shotgun (WGS) entry which is preliminary data.</text>
</comment>
<accession>A0A0W8FEC2</accession>
<protein>
    <submittedName>
        <fullName evidence="1">Uncharacterized protein</fullName>
    </submittedName>
</protein>
<evidence type="ECO:0000313" key="1">
    <source>
        <dbReference type="EMBL" id="KUG19232.1"/>
    </source>
</evidence>
<proteinExistence type="predicted"/>
<organism evidence="1">
    <name type="scientific">hydrocarbon metagenome</name>
    <dbReference type="NCBI Taxonomy" id="938273"/>
    <lineage>
        <taxon>unclassified sequences</taxon>
        <taxon>metagenomes</taxon>
        <taxon>ecological metagenomes</taxon>
    </lineage>
</organism>
<reference evidence="1" key="1">
    <citation type="journal article" date="2015" name="Proc. Natl. Acad. Sci. U.S.A.">
        <title>Networks of energetic and metabolic interactions define dynamics in microbial communities.</title>
        <authorList>
            <person name="Embree M."/>
            <person name="Liu J.K."/>
            <person name="Al-Bassam M.M."/>
            <person name="Zengler K."/>
        </authorList>
    </citation>
    <scope>NUCLEOTIDE SEQUENCE</scope>
</reference>
<dbReference type="AlphaFoldDB" id="A0A0W8FEC2"/>
<sequence length="37" mass="3953">MRHVKIPGGATTAVQISDEGDLYTGSLYECLAMTIPL</sequence>